<feature type="transmembrane region" description="Helical" evidence="1">
    <location>
        <begin position="414"/>
        <end position="431"/>
    </location>
</feature>
<feature type="transmembrane region" description="Helical" evidence="1">
    <location>
        <begin position="98"/>
        <end position="116"/>
    </location>
</feature>
<feature type="transmembrane region" description="Helical" evidence="1">
    <location>
        <begin position="214"/>
        <end position="233"/>
    </location>
</feature>
<dbReference type="RefSeq" id="WP_013799654.1">
    <property type="nucleotide sequence ID" value="NC_015562.1"/>
</dbReference>
<keyword evidence="3" id="KW-1185">Reference proteome</keyword>
<accession>F6BAX3</accession>
<feature type="transmembrane region" description="Helical" evidence="1">
    <location>
        <begin position="245"/>
        <end position="262"/>
    </location>
</feature>
<feature type="transmembrane region" description="Helical" evidence="1">
    <location>
        <begin position="5"/>
        <end position="23"/>
    </location>
</feature>
<gene>
    <name evidence="2" type="ordered locus">Metig_1526</name>
</gene>
<keyword evidence="1" id="KW-0812">Transmembrane</keyword>
<feature type="transmembrane region" description="Helical" evidence="1">
    <location>
        <begin position="161"/>
        <end position="179"/>
    </location>
</feature>
<reference evidence="2 3" key="1">
    <citation type="submission" date="2011-05" db="EMBL/GenBank/DDBJ databases">
        <title>Complete sequence of Methanotorris igneus Kol 5.</title>
        <authorList>
            <consortium name="US DOE Joint Genome Institute"/>
            <person name="Lucas S."/>
            <person name="Han J."/>
            <person name="Lapidus A."/>
            <person name="Cheng J.-F."/>
            <person name="Goodwin L."/>
            <person name="Pitluck S."/>
            <person name="Peters L."/>
            <person name="Mikhailova N."/>
            <person name="Chertkov O."/>
            <person name="Han C."/>
            <person name="Tapia R."/>
            <person name="Land M."/>
            <person name="Hauser L."/>
            <person name="Kyrpides N."/>
            <person name="Ivanova N."/>
            <person name="Pagani I."/>
            <person name="Sieprawska-Lupa M."/>
            <person name="Whitman W."/>
            <person name="Woyke T."/>
        </authorList>
    </citation>
    <scope>NUCLEOTIDE SEQUENCE [LARGE SCALE GENOMIC DNA]</scope>
    <source>
        <strain evidence="3">DSM 5666 / JCM 11834 / Kol 5</strain>
    </source>
</reference>
<dbReference type="HOGENOM" id="CLU_465907_0_0_2"/>
<dbReference type="KEGG" id="mig:Metig_1526"/>
<evidence type="ECO:0000313" key="2">
    <source>
        <dbReference type="EMBL" id="AEF97060.1"/>
    </source>
</evidence>
<name>F6BAX3_METIK</name>
<dbReference type="GeneID" id="10644399"/>
<keyword evidence="1" id="KW-0472">Membrane</keyword>
<keyword evidence="1" id="KW-1133">Transmembrane helix</keyword>
<dbReference type="STRING" id="880724.Metig_1526"/>
<feature type="transmembrane region" description="Helical" evidence="1">
    <location>
        <begin position="191"/>
        <end position="208"/>
    </location>
</feature>
<feature type="transmembrane region" description="Helical" evidence="1">
    <location>
        <begin position="323"/>
        <end position="344"/>
    </location>
</feature>
<evidence type="ECO:0000313" key="3">
    <source>
        <dbReference type="Proteomes" id="UP000009227"/>
    </source>
</evidence>
<proteinExistence type="predicted"/>
<dbReference type="OrthoDB" id="381706at2157"/>
<feature type="transmembrane region" description="Helical" evidence="1">
    <location>
        <begin position="356"/>
        <end position="376"/>
    </location>
</feature>
<sequence>MKINIYYKIILIVLFTCGLYINIMTLDFQCDPFIPSTIIMAETFSEFNNYYDSVDFISNNAKYSAWQGHTKDFIIYEPLSGIINCVISKVTGLNTYSVSYLIIPYFTYCILLYLIFNKLYNIFSKYCEINSKIYSIIVFFVLMTTIYAFICKYVIGKFYVMEYHGIFLIYVLTMFYLLLKYFETNYVENKKILLLMVIIFIANLFTHYNFTMTFTGGLIIFIISLELLKYLGIKFDIKLQSKLKIIALIFIIVLTLQNFYFINLGKSGGNMLETLGILINTLIDRVVGISSDSGIITNSSDSGIITKQSGYIFSQQWMFVKKWWHILFVIVSVILFLSTTIKCLNNKDKKLNINHILYIYILIIGIDATWMFTYFINYGGNLSFYLPNGWILNSLILIPIFYLHNSKEKLWKNIGKLLLLTNILLTLLLVLDSSFELHYVVSGHSPFPYQVREDTKTCSNFLIHNIDNQEIVVGSLESSSALYGFMSSDLKSLEHIFPKPAFSYFLIPGVKYHKSVSDIYKSMKKDHVSKFILTDYEINSGFFGGLTVAPLTPNETKELKNLLELNENVVYDSKMARVYDFNYVD</sequence>
<feature type="transmembrane region" description="Helical" evidence="1">
    <location>
        <begin position="382"/>
        <end position="402"/>
    </location>
</feature>
<protein>
    <submittedName>
        <fullName evidence="2">Uncharacterized protein</fullName>
    </submittedName>
</protein>
<dbReference type="Proteomes" id="UP000009227">
    <property type="component" value="Chromosome"/>
</dbReference>
<organism evidence="3">
    <name type="scientific">Methanotorris igneus (strain DSM 5666 / JCM 11834 / Kol 5)</name>
    <dbReference type="NCBI Taxonomy" id="880724"/>
    <lineage>
        <taxon>Archaea</taxon>
        <taxon>Methanobacteriati</taxon>
        <taxon>Methanobacteriota</taxon>
        <taxon>Methanomada group</taxon>
        <taxon>Methanococci</taxon>
        <taxon>Methanococcales</taxon>
        <taxon>Methanocaldococcaceae</taxon>
        <taxon>Methanotorris</taxon>
    </lineage>
</organism>
<dbReference type="AlphaFoldDB" id="F6BAX3"/>
<evidence type="ECO:0000256" key="1">
    <source>
        <dbReference type="SAM" id="Phobius"/>
    </source>
</evidence>
<feature type="transmembrane region" description="Helical" evidence="1">
    <location>
        <begin position="136"/>
        <end position="155"/>
    </location>
</feature>
<dbReference type="EMBL" id="CP002737">
    <property type="protein sequence ID" value="AEF97060.1"/>
    <property type="molecule type" value="Genomic_DNA"/>
</dbReference>